<evidence type="ECO:0000313" key="2">
    <source>
        <dbReference type="Proteomes" id="UP000678276"/>
    </source>
</evidence>
<sequence length="66" mass="7800">MTRVERIETEIEQFSDEELIRFREWYDAFEARRFDHAIEADAQAGRLDSLADEALGEFQAGRTRSF</sequence>
<dbReference type="EMBL" id="JAGJCF010000002">
    <property type="protein sequence ID" value="MBP0614841.1"/>
    <property type="molecule type" value="Genomic_DNA"/>
</dbReference>
<reference evidence="1 2" key="1">
    <citation type="submission" date="2021-04" db="EMBL/GenBank/DDBJ databases">
        <title>Whole genome sequence of Jiella sp. KSK16Y-1.</title>
        <authorList>
            <person name="Tuo L."/>
        </authorList>
    </citation>
    <scope>NUCLEOTIDE SEQUENCE [LARGE SCALE GENOMIC DNA]</scope>
    <source>
        <strain evidence="1 2">KSK16Y-1</strain>
    </source>
</reference>
<organism evidence="1 2">
    <name type="scientific">Jiella mangrovi</name>
    <dbReference type="NCBI Taxonomy" id="2821407"/>
    <lineage>
        <taxon>Bacteria</taxon>
        <taxon>Pseudomonadati</taxon>
        <taxon>Pseudomonadota</taxon>
        <taxon>Alphaproteobacteria</taxon>
        <taxon>Hyphomicrobiales</taxon>
        <taxon>Aurantimonadaceae</taxon>
        <taxon>Jiella</taxon>
    </lineage>
</organism>
<name>A0ABS4BFA2_9HYPH</name>
<keyword evidence="2" id="KW-1185">Reference proteome</keyword>
<accession>A0ABS4BFA2</accession>
<protein>
    <submittedName>
        <fullName evidence="1">Uncharacterized protein</fullName>
    </submittedName>
</protein>
<proteinExistence type="predicted"/>
<gene>
    <name evidence="1" type="ORF">J6595_04525</name>
</gene>
<evidence type="ECO:0000313" key="1">
    <source>
        <dbReference type="EMBL" id="MBP0614841.1"/>
    </source>
</evidence>
<dbReference type="Proteomes" id="UP000678276">
    <property type="component" value="Unassembled WGS sequence"/>
</dbReference>
<comment type="caution">
    <text evidence="1">The sequence shown here is derived from an EMBL/GenBank/DDBJ whole genome shotgun (WGS) entry which is preliminary data.</text>
</comment>
<dbReference type="RefSeq" id="WP_209593244.1">
    <property type="nucleotide sequence ID" value="NZ_JAGJCF010000002.1"/>
</dbReference>